<feature type="transmembrane region" description="Helical" evidence="6">
    <location>
        <begin position="228"/>
        <end position="248"/>
    </location>
</feature>
<dbReference type="Pfam" id="PF07690">
    <property type="entry name" value="MFS_1"/>
    <property type="match status" value="1"/>
</dbReference>
<evidence type="ECO:0000313" key="8">
    <source>
        <dbReference type="EMBL" id="RPF27251.1"/>
    </source>
</evidence>
<feature type="compositionally biased region" description="Low complexity" evidence="5">
    <location>
        <begin position="199"/>
        <end position="216"/>
    </location>
</feature>
<evidence type="ECO:0000256" key="3">
    <source>
        <dbReference type="ARBA" id="ARBA00022989"/>
    </source>
</evidence>
<feature type="transmembrane region" description="Helical" evidence="6">
    <location>
        <begin position="81"/>
        <end position="100"/>
    </location>
</feature>
<dbReference type="EMBL" id="RKRA01000001">
    <property type="protein sequence ID" value="RPF27251.1"/>
    <property type="molecule type" value="Genomic_DNA"/>
</dbReference>
<feature type="transmembrane region" description="Helical" evidence="6">
    <location>
        <begin position="332"/>
        <end position="349"/>
    </location>
</feature>
<feature type="transmembrane region" description="Helical" evidence="6">
    <location>
        <begin position="254"/>
        <end position="271"/>
    </location>
</feature>
<dbReference type="Gene3D" id="1.20.1250.20">
    <property type="entry name" value="MFS general substrate transporter like domains"/>
    <property type="match status" value="1"/>
</dbReference>
<dbReference type="SUPFAM" id="SSF103473">
    <property type="entry name" value="MFS general substrate transporter"/>
    <property type="match status" value="1"/>
</dbReference>
<evidence type="ECO:0000259" key="7">
    <source>
        <dbReference type="PROSITE" id="PS50850"/>
    </source>
</evidence>
<dbReference type="GO" id="GO:0022857">
    <property type="term" value="F:transmembrane transporter activity"/>
    <property type="evidence" value="ECO:0007669"/>
    <property type="project" value="InterPro"/>
</dbReference>
<dbReference type="InterPro" id="IPR036259">
    <property type="entry name" value="MFS_trans_sf"/>
</dbReference>
<feature type="transmembrane region" description="Helical" evidence="6">
    <location>
        <begin position="15"/>
        <end position="39"/>
    </location>
</feature>
<evidence type="ECO:0000256" key="5">
    <source>
        <dbReference type="SAM" id="MobiDB-lite"/>
    </source>
</evidence>
<feature type="transmembrane region" description="Helical" evidence="6">
    <location>
        <begin position="51"/>
        <end position="69"/>
    </location>
</feature>
<comment type="caution">
    <text evidence="8">The sequence shown here is derived from an EMBL/GenBank/DDBJ whole genome shotgun (WGS) entry which is preliminary data.</text>
</comment>
<dbReference type="Proteomes" id="UP000280726">
    <property type="component" value="Unassembled WGS sequence"/>
</dbReference>
<keyword evidence="4 6" id="KW-0472">Membrane</keyword>
<name>A0A3N5A672_9MICO</name>
<gene>
    <name evidence="8" type="ORF">EDD32_1722</name>
</gene>
<dbReference type="InterPro" id="IPR020846">
    <property type="entry name" value="MFS_dom"/>
</dbReference>
<accession>A0A3N5A672</accession>
<dbReference type="GO" id="GO:0005886">
    <property type="term" value="C:plasma membrane"/>
    <property type="evidence" value="ECO:0007669"/>
    <property type="project" value="UniProtKB-SubCell"/>
</dbReference>
<feature type="transmembrane region" description="Helical" evidence="6">
    <location>
        <begin position="356"/>
        <end position="375"/>
    </location>
</feature>
<feature type="transmembrane region" description="Helical" evidence="6">
    <location>
        <begin position="171"/>
        <end position="190"/>
    </location>
</feature>
<feature type="transmembrane region" description="Helical" evidence="6">
    <location>
        <begin position="139"/>
        <end position="165"/>
    </location>
</feature>
<proteinExistence type="predicted"/>
<feature type="transmembrane region" description="Helical" evidence="6">
    <location>
        <begin position="465"/>
        <end position="486"/>
    </location>
</feature>
<protein>
    <submittedName>
        <fullName evidence="8">Putative MFS family arabinose efflux permease</fullName>
    </submittedName>
</protein>
<keyword evidence="9" id="KW-1185">Reference proteome</keyword>
<feature type="transmembrane region" description="Helical" evidence="6">
    <location>
        <begin position="387"/>
        <end position="406"/>
    </location>
</feature>
<feature type="transmembrane region" description="Helical" evidence="6">
    <location>
        <begin position="106"/>
        <end position="127"/>
    </location>
</feature>
<feature type="domain" description="Major facilitator superfamily (MFS) profile" evidence="7">
    <location>
        <begin position="15"/>
        <end position="492"/>
    </location>
</feature>
<dbReference type="InterPro" id="IPR011701">
    <property type="entry name" value="MFS"/>
</dbReference>
<dbReference type="PANTHER" id="PTHR42718:SF39">
    <property type="entry name" value="ACTINORHODIN TRANSPORTER-RELATED"/>
    <property type="match status" value="1"/>
</dbReference>
<evidence type="ECO:0000313" key="9">
    <source>
        <dbReference type="Proteomes" id="UP000280726"/>
    </source>
</evidence>
<dbReference type="RefSeq" id="WP_246006048.1">
    <property type="nucleotide sequence ID" value="NZ_RKRA01000001.1"/>
</dbReference>
<dbReference type="Gene3D" id="1.20.1720.10">
    <property type="entry name" value="Multidrug resistance protein D"/>
    <property type="match status" value="1"/>
</dbReference>
<dbReference type="PRINTS" id="PR01036">
    <property type="entry name" value="TCRTETB"/>
</dbReference>
<reference evidence="8 9" key="1">
    <citation type="submission" date="2018-11" db="EMBL/GenBank/DDBJ databases">
        <title>Sequencing the genomes of 1000 actinobacteria strains.</title>
        <authorList>
            <person name="Klenk H.-P."/>
        </authorList>
    </citation>
    <scope>NUCLEOTIDE SEQUENCE [LARGE SCALE GENOMIC DNA]</scope>
    <source>
        <strain evidence="8 9">DSM 14418</strain>
    </source>
</reference>
<dbReference type="InterPro" id="IPR005829">
    <property type="entry name" value="Sugar_transporter_CS"/>
</dbReference>
<feature type="region of interest" description="Disordered" evidence="5">
    <location>
        <begin position="197"/>
        <end position="219"/>
    </location>
</feature>
<dbReference type="PANTHER" id="PTHR42718">
    <property type="entry name" value="MAJOR FACILITATOR SUPERFAMILY MULTIDRUG TRANSPORTER MFSC"/>
    <property type="match status" value="1"/>
</dbReference>
<evidence type="ECO:0000256" key="4">
    <source>
        <dbReference type="ARBA" id="ARBA00023136"/>
    </source>
</evidence>
<evidence type="ECO:0000256" key="6">
    <source>
        <dbReference type="SAM" id="Phobius"/>
    </source>
</evidence>
<dbReference type="PROSITE" id="PS00217">
    <property type="entry name" value="SUGAR_TRANSPORT_2"/>
    <property type="match status" value="1"/>
</dbReference>
<dbReference type="CDD" id="cd17321">
    <property type="entry name" value="MFS_MMR_MDR_like"/>
    <property type="match status" value="1"/>
</dbReference>
<dbReference type="AlphaFoldDB" id="A0A3N5A672"/>
<keyword evidence="3 6" id="KW-1133">Transmembrane helix</keyword>
<comment type="subcellular location">
    <subcellularLocation>
        <location evidence="1">Cell membrane</location>
        <topology evidence="1">Multi-pass membrane protein</topology>
    </subcellularLocation>
</comment>
<evidence type="ECO:0000256" key="2">
    <source>
        <dbReference type="ARBA" id="ARBA00022692"/>
    </source>
</evidence>
<sequence length="502" mass="50930">MTSSALPQPDERWRAFAVCLGAGFMTLLDVSIVNVALPSIEASLGAGPSDLQWIVAGYTLAFGLVLVPAGRLGDVRGRRPVFVAGLTGFVVASAACGLATTPEMLAVMRLVQGFAAGVLNPQVVGLIQQLFTGADRGRAFGLFGATIGVSTAVGPLLGGTLLALFGEDQGWRAVFLVNVPLGAVLIPLALRYLPRTDRSSPAPSSERPSSAGRPAATGPPSARLDLDVVGLGLVAVSVLCVLLPFVNSAEGGRSPWWLLGVAGASVVALVARERHVERAGRTPVIPSSLVRTPSFAFGAVVGTAYFAGFTAIFLVGTLYLQNGLGLSPLQAGLVQTPFALVGAVSAAASGRLVQRWGRWTVVVGIVVMSVGVLGVDLTAARLDGTATAGWMAVWFALAGLGNGAVISPNQALTLADVPVAGGGTAGGLLQTTQRIGASVGVAGIGAVFFASLAGAEGPARGHGPALSVSLRVTLALFALALAVAVVDALRRRRGPHEAQPAR</sequence>
<organism evidence="8 9">
    <name type="scientific">Georgenia muralis</name>
    <dbReference type="NCBI Taxonomy" id="154117"/>
    <lineage>
        <taxon>Bacteria</taxon>
        <taxon>Bacillati</taxon>
        <taxon>Actinomycetota</taxon>
        <taxon>Actinomycetes</taxon>
        <taxon>Micrococcales</taxon>
        <taxon>Bogoriellaceae</taxon>
        <taxon>Georgenia</taxon>
    </lineage>
</organism>
<evidence type="ECO:0000256" key="1">
    <source>
        <dbReference type="ARBA" id="ARBA00004651"/>
    </source>
</evidence>
<keyword evidence="2 6" id="KW-0812">Transmembrane</keyword>
<feature type="transmembrane region" description="Helical" evidence="6">
    <location>
        <begin position="435"/>
        <end position="453"/>
    </location>
</feature>
<feature type="transmembrane region" description="Helical" evidence="6">
    <location>
        <begin position="295"/>
        <end position="320"/>
    </location>
</feature>
<dbReference type="PROSITE" id="PS50850">
    <property type="entry name" value="MFS"/>
    <property type="match status" value="1"/>
</dbReference>